<dbReference type="GeneID" id="36327889"/>
<dbReference type="OrthoDB" id="2791154at2759"/>
<feature type="region of interest" description="Disordered" evidence="1">
    <location>
        <begin position="1"/>
        <end position="50"/>
    </location>
</feature>
<evidence type="ECO:0000259" key="2">
    <source>
        <dbReference type="Pfam" id="PF17667"/>
    </source>
</evidence>
<evidence type="ECO:0000256" key="1">
    <source>
        <dbReference type="SAM" id="MobiDB-lite"/>
    </source>
</evidence>
<feature type="compositionally biased region" description="Polar residues" evidence="1">
    <location>
        <begin position="1"/>
        <end position="14"/>
    </location>
</feature>
<feature type="domain" description="Fungal-type protein kinase" evidence="2">
    <location>
        <begin position="411"/>
        <end position="632"/>
    </location>
</feature>
<dbReference type="InterPro" id="IPR040976">
    <property type="entry name" value="Pkinase_fungal"/>
</dbReference>
<dbReference type="Gene3D" id="1.10.510.10">
    <property type="entry name" value="Transferase(Phosphotransferase) domain 1"/>
    <property type="match status" value="1"/>
</dbReference>
<dbReference type="Proteomes" id="UP000194127">
    <property type="component" value="Unassembled WGS sequence"/>
</dbReference>
<dbReference type="AlphaFoldDB" id="A0A1X6MID0"/>
<dbReference type="STRING" id="670580.A0A1X6MID0"/>
<feature type="compositionally biased region" description="Polar residues" evidence="1">
    <location>
        <begin position="820"/>
        <end position="836"/>
    </location>
</feature>
<protein>
    <recommendedName>
        <fullName evidence="2">Fungal-type protein kinase domain-containing protein</fullName>
    </recommendedName>
</protein>
<dbReference type="PANTHER" id="PTHR38248:SF2">
    <property type="entry name" value="FUNK1 11"/>
    <property type="match status" value="1"/>
</dbReference>
<organism evidence="3 4">
    <name type="scientific">Postia placenta MAD-698-R-SB12</name>
    <dbReference type="NCBI Taxonomy" id="670580"/>
    <lineage>
        <taxon>Eukaryota</taxon>
        <taxon>Fungi</taxon>
        <taxon>Dikarya</taxon>
        <taxon>Basidiomycota</taxon>
        <taxon>Agaricomycotina</taxon>
        <taxon>Agaricomycetes</taxon>
        <taxon>Polyporales</taxon>
        <taxon>Adustoporiaceae</taxon>
        <taxon>Rhodonia</taxon>
    </lineage>
</organism>
<reference evidence="3 4" key="1">
    <citation type="submission" date="2017-04" db="EMBL/GenBank/DDBJ databases">
        <title>Genome Sequence of the Model Brown-Rot Fungus Postia placenta SB12.</title>
        <authorList>
            <consortium name="DOE Joint Genome Institute"/>
            <person name="Gaskell J."/>
            <person name="Kersten P."/>
            <person name="Larrondo L.F."/>
            <person name="Canessa P."/>
            <person name="Martinez D."/>
            <person name="Hibbett D."/>
            <person name="Schmoll M."/>
            <person name="Kubicek C.P."/>
            <person name="Martinez A.T."/>
            <person name="Yadav J."/>
            <person name="Master E."/>
            <person name="Magnuson J.K."/>
            <person name="James T."/>
            <person name="Yaver D."/>
            <person name="Berka R."/>
            <person name="Labutti K."/>
            <person name="Lipzen A."/>
            <person name="Aerts A."/>
            <person name="Barry K."/>
            <person name="Henrissat B."/>
            <person name="Blanchette R."/>
            <person name="Grigoriev I."/>
            <person name="Cullen D."/>
        </authorList>
    </citation>
    <scope>NUCLEOTIDE SEQUENCE [LARGE SCALE GENOMIC DNA]</scope>
    <source>
        <strain evidence="3 4">MAD-698-R-SB12</strain>
    </source>
</reference>
<dbReference type="InterPro" id="IPR011009">
    <property type="entry name" value="Kinase-like_dom_sf"/>
</dbReference>
<feature type="region of interest" description="Disordered" evidence="1">
    <location>
        <begin position="378"/>
        <end position="398"/>
    </location>
</feature>
<feature type="region of interest" description="Disordered" evidence="1">
    <location>
        <begin position="816"/>
        <end position="903"/>
    </location>
</feature>
<proteinExistence type="predicted"/>
<gene>
    <name evidence="3" type="ORF">POSPLADRAFT_1076692</name>
</gene>
<dbReference type="PANTHER" id="PTHR38248">
    <property type="entry name" value="FUNK1 6"/>
    <property type="match status" value="1"/>
</dbReference>
<sequence length="903" mass="102041">MESSSAPQTASSDTAPIPTDAAKQPRTPPKASAVLPPQFGSTPPKPTLNAQQGNAIVGIKRRKLRDRFYTPLDIDMSGNWVEIPVDKFSDFLPGDEPTDTVLATFNEETFDESKFTTTNEEDMYTPYCSTAEKILALGPEDRRLVARDTGRYTDTRGSPNEKMRPDVILYPATKKAEDAYSLKENELAKAADMTPEQKMYVARPSWAWADLVMEFKTENGDHPFHFAASGEEFLLDTEAAMVRRGQIANYAAAVLRNQHRQFCFMVVAAGCRARLLRWDRSGAVVSKSFDFVRENKDIMFRFLYKYSCMSQEERGYDPTFVEATPADVDAMKAWKAEVMKDKKARLSDYQSQCFDRELAESWPVYRVTIPKEDLISDISLTPGNKQDQGRSEPSASGEHICDDDLVLLVGKPNKNSSSPVGRGMQGYVAYDVRKRRLVYLKDSWRPDLEDAHPEHKTYIHLWQHNVKNIAKLLSGGDVRIGNRIQRTLAQDCVREVTKVKHLGRVHYRIVFSEVYRPLETYGHSLDMVEVICDALKAHRDAWEKADVLHRDISDGNVMIQDTFDENGCLQIGGILNDWDLAKFKSELENPPSRRQRSGTWQFMSAFILSFPEQKKHTVSDDLESFVHLTNWLVLKWHLHHFSPHPALLKRHVTNTYDAFAENAEGLDLGGEQKHGYLSTGEIPFAPVQKSPPLEHLTKALAETCHAHYDAHKEEWQRLLDIQRRENAKRASKSKPMEKPVIHRSVKAEYLQRSSGSTSVVHNLQRSQELSLIASFGPLDDHNALISIYSDVILTFAYLLQDGNETDKLQQSQFKDILDTGSRSQNRSKRPSQSSEEGQPRSKKPKRSPQEATGEGSSLQTIVEDHDELTVPAAGGFEQVLPVDEHTSSTLPQLAAEKDGTTTE</sequence>
<dbReference type="Pfam" id="PF17667">
    <property type="entry name" value="Pkinase_fungal"/>
    <property type="match status" value="2"/>
</dbReference>
<keyword evidence="4" id="KW-1185">Reference proteome</keyword>
<dbReference type="SUPFAM" id="SSF56112">
    <property type="entry name" value="Protein kinase-like (PK-like)"/>
    <property type="match status" value="1"/>
</dbReference>
<dbReference type="EMBL" id="KZ110616">
    <property type="protein sequence ID" value="OSX56181.1"/>
    <property type="molecule type" value="Genomic_DNA"/>
</dbReference>
<dbReference type="RefSeq" id="XP_024332975.1">
    <property type="nucleotide sequence ID" value="XM_024482940.1"/>
</dbReference>
<feature type="domain" description="Fungal-type protein kinase" evidence="2">
    <location>
        <begin position="244"/>
        <end position="324"/>
    </location>
</feature>
<feature type="compositionally biased region" description="Polar residues" evidence="1">
    <location>
        <begin position="378"/>
        <end position="394"/>
    </location>
</feature>
<evidence type="ECO:0000313" key="4">
    <source>
        <dbReference type="Proteomes" id="UP000194127"/>
    </source>
</evidence>
<evidence type="ECO:0000313" key="3">
    <source>
        <dbReference type="EMBL" id="OSX56181.1"/>
    </source>
</evidence>
<name>A0A1X6MID0_9APHY</name>
<accession>A0A1X6MID0</accession>